<dbReference type="RefSeq" id="WP_189613412.1">
    <property type="nucleotide sequence ID" value="NZ_BMXR01000018.1"/>
</dbReference>
<reference evidence="1" key="2">
    <citation type="submission" date="2020-09" db="EMBL/GenBank/DDBJ databases">
        <authorList>
            <person name="Sun Q."/>
            <person name="Kim S."/>
        </authorList>
    </citation>
    <scope>NUCLEOTIDE SEQUENCE</scope>
    <source>
        <strain evidence="1">KCTC 22169</strain>
    </source>
</reference>
<gene>
    <name evidence="1" type="ORF">GCM10007392_46870</name>
</gene>
<dbReference type="InterPro" id="IPR021246">
    <property type="entry name" value="DUF2797"/>
</dbReference>
<dbReference type="AlphaFoldDB" id="A0A918KRI2"/>
<dbReference type="EMBL" id="BMXR01000018">
    <property type="protein sequence ID" value="GGX74123.1"/>
    <property type="molecule type" value="Genomic_DNA"/>
</dbReference>
<protein>
    <recommendedName>
        <fullName evidence="3">DUF2797 domain-containing protein</fullName>
    </recommendedName>
</protein>
<reference evidence="1" key="1">
    <citation type="journal article" date="2014" name="Int. J. Syst. Evol. Microbiol.">
        <title>Complete genome sequence of Corynebacterium casei LMG S-19264T (=DSM 44701T), isolated from a smear-ripened cheese.</title>
        <authorList>
            <consortium name="US DOE Joint Genome Institute (JGI-PGF)"/>
            <person name="Walter F."/>
            <person name="Albersmeier A."/>
            <person name="Kalinowski J."/>
            <person name="Ruckert C."/>
        </authorList>
    </citation>
    <scope>NUCLEOTIDE SEQUENCE</scope>
    <source>
        <strain evidence="1">KCTC 22169</strain>
    </source>
</reference>
<keyword evidence="2" id="KW-1185">Reference proteome</keyword>
<organism evidence="1 2">
    <name type="scientific">Saccharospirillum salsuginis</name>
    <dbReference type="NCBI Taxonomy" id="418750"/>
    <lineage>
        <taxon>Bacteria</taxon>
        <taxon>Pseudomonadati</taxon>
        <taxon>Pseudomonadota</taxon>
        <taxon>Gammaproteobacteria</taxon>
        <taxon>Oceanospirillales</taxon>
        <taxon>Saccharospirillaceae</taxon>
        <taxon>Saccharospirillum</taxon>
    </lineage>
</organism>
<name>A0A918KRI2_9GAMM</name>
<proteinExistence type="predicted"/>
<sequence>MNLELFASDETTETARGTLDKMVVEPESPVRYRLELGDERVDMNARIGQPIRLEYTGHIYCVYCGKETNKSFGQGYCYEHFMSLAQCDSCMMSPEKCHFDQGTCREPEWGEATCMQSHYVYLANASGIKVGITRGGQIPTRWIDQGATQGMAIARVTSRLLAGLIEVVFKQHVADKTNWRTMLKGTAEELDLPAIRDRLFRECEPELNDIIEKYGIQAVQLLSHGDVHSFTFPVERYPEKVSSLNLDKHPVVEGTLLGIKGQYWILDTGVINIRRHTGYEVILS</sequence>
<dbReference type="Proteomes" id="UP000626148">
    <property type="component" value="Unassembled WGS sequence"/>
</dbReference>
<evidence type="ECO:0000313" key="2">
    <source>
        <dbReference type="Proteomes" id="UP000626148"/>
    </source>
</evidence>
<evidence type="ECO:0000313" key="1">
    <source>
        <dbReference type="EMBL" id="GGX74123.1"/>
    </source>
</evidence>
<dbReference type="Pfam" id="PF10977">
    <property type="entry name" value="DUF2797"/>
    <property type="match status" value="1"/>
</dbReference>
<evidence type="ECO:0008006" key="3">
    <source>
        <dbReference type="Google" id="ProtNLM"/>
    </source>
</evidence>
<comment type="caution">
    <text evidence="1">The sequence shown here is derived from an EMBL/GenBank/DDBJ whole genome shotgun (WGS) entry which is preliminary data.</text>
</comment>
<accession>A0A918KRI2</accession>